<dbReference type="PROSITE" id="PS00678">
    <property type="entry name" value="WD_REPEATS_1"/>
    <property type="match status" value="4"/>
</dbReference>
<dbReference type="InterPro" id="IPR011047">
    <property type="entry name" value="Quinoprotein_ADH-like_sf"/>
</dbReference>
<evidence type="ECO:0000256" key="2">
    <source>
        <dbReference type="ARBA" id="ARBA00022737"/>
    </source>
</evidence>
<dbReference type="SUPFAM" id="SSF50998">
    <property type="entry name" value="Quinoprotein alcohol dehydrogenase-like"/>
    <property type="match status" value="1"/>
</dbReference>
<dbReference type="InterPro" id="IPR050349">
    <property type="entry name" value="WD_LIS1/nudF_dynein_reg"/>
</dbReference>
<keyword evidence="4" id="KW-0472">Membrane</keyword>
<dbReference type="Pfam" id="PF00400">
    <property type="entry name" value="WD40"/>
    <property type="match status" value="9"/>
</dbReference>
<dbReference type="InterPro" id="IPR020472">
    <property type="entry name" value="WD40_PAC1"/>
</dbReference>
<reference evidence="6 7" key="1">
    <citation type="submission" date="2019-09" db="EMBL/GenBank/DDBJ databases">
        <title>Actinomadura physcomitrii sp. nov., a novel actinomycete isolated from moss [Physcomitrium sphaericum (Ludw) Fuernr].</title>
        <authorList>
            <person name="Zhuang X."/>
            <person name="Liu C."/>
        </authorList>
    </citation>
    <scope>NUCLEOTIDE SEQUENCE [LARGE SCALE GENOMIC DNA]</scope>
    <source>
        <strain evidence="6 7">HMC1</strain>
    </source>
</reference>
<dbReference type="CDD" id="cd00200">
    <property type="entry name" value="WD40"/>
    <property type="match status" value="2"/>
</dbReference>
<accession>A0A6H9ZAN9</accession>
<dbReference type="EMBL" id="WBMT01000001">
    <property type="protein sequence ID" value="KAB2352553.1"/>
    <property type="molecule type" value="Genomic_DNA"/>
</dbReference>
<evidence type="ECO:0000259" key="5">
    <source>
        <dbReference type="Pfam" id="PF20703"/>
    </source>
</evidence>
<dbReference type="InterPro" id="IPR036322">
    <property type="entry name" value="WD40_repeat_dom_sf"/>
</dbReference>
<feature type="repeat" description="WD" evidence="3">
    <location>
        <begin position="1116"/>
        <end position="1149"/>
    </location>
</feature>
<evidence type="ECO:0000256" key="4">
    <source>
        <dbReference type="SAM" id="Phobius"/>
    </source>
</evidence>
<dbReference type="InterPro" id="IPR019775">
    <property type="entry name" value="WD40_repeat_CS"/>
</dbReference>
<dbReference type="SUPFAM" id="SSF50978">
    <property type="entry name" value="WD40 repeat-like"/>
    <property type="match status" value="1"/>
</dbReference>
<feature type="domain" description="Novel STAND NTPase 1" evidence="5">
    <location>
        <begin position="36"/>
        <end position="443"/>
    </location>
</feature>
<dbReference type="PROSITE" id="PS50082">
    <property type="entry name" value="WD_REPEATS_2"/>
    <property type="match status" value="7"/>
</dbReference>
<protein>
    <recommendedName>
        <fullName evidence="5">Novel STAND NTPase 1 domain-containing protein</fullName>
    </recommendedName>
</protein>
<keyword evidence="4" id="KW-0812">Transmembrane</keyword>
<dbReference type="InterPro" id="IPR001680">
    <property type="entry name" value="WD40_rpt"/>
</dbReference>
<dbReference type="SMART" id="SM00320">
    <property type="entry name" value="WD40"/>
    <property type="match status" value="13"/>
</dbReference>
<feature type="repeat" description="WD" evidence="3">
    <location>
        <begin position="1029"/>
        <end position="1066"/>
    </location>
</feature>
<comment type="caution">
    <text evidence="6">The sequence shown here is derived from an EMBL/GenBank/DDBJ whole genome shotgun (WGS) entry which is preliminary data.</text>
</comment>
<dbReference type="PRINTS" id="PR00320">
    <property type="entry name" value="GPROTEINBRPT"/>
</dbReference>
<feature type="transmembrane region" description="Helical" evidence="4">
    <location>
        <begin position="496"/>
        <end position="519"/>
    </location>
</feature>
<evidence type="ECO:0000256" key="3">
    <source>
        <dbReference type="PROSITE-ProRule" id="PRU00221"/>
    </source>
</evidence>
<keyword evidence="4" id="KW-1133">Transmembrane helix</keyword>
<dbReference type="InterPro" id="IPR015943">
    <property type="entry name" value="WD40/YVTN_repeat-like_dom_sf"/>
</dbReference>
<dbReference type="Gene3D" id="2.130.10.10">
    <property type="entry name" value="YVTN repeat-like/Quinoprotein amine dehydrogenase"/>
    <property type="match status" value="4"/>
</dbReference>
<keyword evidence="1 3" id="KW-0853">WD repeat</keyword>
<dbReference type="AlphaFoldDB" id="A0A6H9ZAN9"/>
<name>A0A6H9ZAN9_9ACTN</name>
<dbReference type="InterPro" id="IPR027417">
    <property type="entry name" value="P-loop_NTPase"/>
</dbReference>
<feature type="repeat" description="WD" evidence="3">
    <location>
        <begin position="1080"/>
        <end position="1114"/>
    </location>
</feature>
<evidence type="ECO:0000313" key="7">
    <source>
        <dbReference type="Proteomes" id="UP000468735"/>
    </source>
</evidence>
<feature type="repeat" description="WD" evidence="3">
    <location>
        <begin position="579"/>
        <end position="611"/>
    </location>
</feature>
<dbReference type="InterPro" id="IPR049052">
    <property type="entry name" value="nSTAND1"/>
</dbReference>
<sequence>MKAFALPWPRLVTTRAMGDMDAAVTPPPGDGAGPCPYQGLAPFEADRTELFFGRARATRSLLDRLGPRVRERGSILLVSGASGVGKSSLLRAGMIPALAEGMLPVDGSQRWPCLLLTPTSNPARALAEAWAATYGGSVDKVEEWLRDDPGSALAGPLTPDGRLVLVVDQFEELFTLVTGEQERQSFVRILHALANGPTRAAVVIGLRADYWDRCAAYPQFAEAIQDGQVIVEPMTEADLRLAITGPASAVSLKIEPGLVETILGDLRADRSPDDRFDPGALPLLSQALRNTWHKRENGRLTIRSYEEAGQVRDSVRRTADEVVQGLPAEDRKIAFKLFRRMTVITAGGRAARRPVTLAELHAAAFAPSIPAAERRDRVGALLSAFADQRLITLHEETVEIAHDALLTAWPALRQWIDPDLTAQTVYEGLLDDAGQWAEHGRDPAYLYRGVRLLSVDDSRPRWESDPVSFPPPGPTAEAFLAASTREARRAGRRRRVIMAVLAVSSVLTLIAAVAAFAAANDADRQRDLAISRQLAAQSEVADDPVAASLLAVAAWRIAPTVEARHRLLAAAARPGRGTLKGHGSDVRTVVFSPDGKRVATGSEDGTARLWDPVTRRQIGAPFAHPKTECSTSGVKAVLGLQGRMLATACLGTVRFWDVAAHREVGAPLDGGGVVSALAFAPDGRTLAIATLKGTVRLYDVTARRWSGARMGREAPGLIGVNPVHAVVFTPDGKRLATASADKTARLYDTATSKQIGEPFEGHTREVNDVALSPDGTTLATAGADRTVRLWNMDTHRQIGTPLMNSQGAAAFQSVAYGPDGTRLATGGSDGATRFWDVTTHQQVGVALDESHFTVRRVAFSPDGRFVAAAGADGVVRLGDPVTYQQIGGALRGSTTVALSPDGRTLAASGPEGSGTAIRLWDVASRRPIGNPEDPANGRPASGGPAVKRAGIYGIGFSKDGRTVASVGSDGVRTWDTASGRQTGPVAQLGRRMGLVEFSPDGRLLAVQLNDAILFWDVGARRETRPRIRVPGHTEVLSAMAVSPDGNTLATAGFDRKVRVFDIATGRPRGGPLAVTSNGLVDALAFSPNGVTLAITADDESVRLWDLVRGRPVGAALTGFDSAVTTIAFSSDGAALATGAMDGSIRLWDLLTYRQVGHPLTSRVRGGVSGIAYGRDGRTVAAASAEAVRLWNVALPADLAAAACANAGRSFTREEWERYVPQEAFREICH</sequence>
<keyword evidence="2" id="KW-0677">Repeat</keyword>
<dbReference type="OrthoDB" id="414967at2"/>
<evidence type="ECO:0000313" key="6">
    <source>
        <dbReference type="EMBL" id="KAB2352553.1"/>
    </source>
</evidence>
<feature type="repeat" description="WD" evidence="3">
    <location>
        <begin position="723"/>
        <end position="757"/>
    </location>
</feature>
<dbReference type="SUPFAM" id="SSF52540">
    <property type="entry name" value="P-loop containing nucleoside triphosphate hydrolases"/>
    <property type="match status" value="1"/>
</dbReference>
<dbReference type="PROSITE" id="PS50294">
    <property type="entry name" value="WD_REPEATS_REGION"/>
    <property type="match status" value="6"/>
</dbReference>
<evidence type="ECO:0000256" key="1">
    <source>
        <dbReference type="ARBA" id="ARBA00022574"/>
    </source>
</evidence>
<gene>
    <name evidence="6" type="ORF">F8566_02440</name>
</gene>
<keyword evidence="7" id="KW-1185">Reference proteome</keyword>
<feature type="repeat" description="WD" evidence="3">
    <location>
        <begin position="813"/>
        <end position="845"/>
    </location>
</feature>
<dbReference type="Proteomes" id="UP000468735">
    <property type="component" value="Unassembled WGS sequence"/>
</dbReference>
<dbReference type="Pfam" id="PF20703">
    <property type="entry name" value="nSTAND1"/>
    <property type="match status" value="1"/>
</dbReference>
<proteinExistence type="predicted"/>
<organism evidence="6 7">
    <name type="scientific">Actinomadura rudentiformis</name>
    <dbReference type="NCBI Taxonomy" id="359158"/>
    <lineage>
        <taxon>Bacteria</taxon>
        <taxon>Bacillati</taxon>
        <taxon>Actinomycetota</taxon>
        <taxon>Actinomycetes</taxon>
        <taxon>Streptosporangiales</taxon>
        <taxon>Thermomonosporaceae</taxon>
        <taxon>Actinomadura</taxon>
    </lineage>
</organism>
<feature type="repeat" description="WD" evidence="3">
    <location>
        <begin position="759"/>
        <end position="800"/>
    </location>
</feature>
<dbReference type="PANTHER" id="PTHR44129">
    <property type="entry name" value="WD REPEAT-CONTAINING PROTEIN POP1"/>
    <property type="match status" value="1"/>
</dbReference>